<dbReference type="Gene3D" id="3.30.1120.10">
    <property type="match status" value="1"/>
</dbReference>
<dbReference type="Pfam" id="PF00884">
    <property type="entry name" value="Sulfatase"/>
    <property type="match status" value="1"/>
</dbReference>
<evidence type="ECO:0000256" key="1">
    <source>
        <dbReference type="ARBA" id="ARBA00008779"/>
    </source>
</evidence>
<proteinExistence type="inferred from homology"/>
<protein>
    <recommendedName>
        <fullName evidence="4">Sulfatase N-terminal domain-containing protein</fullName>
    </recommendedName>
</protein>
<dbReference type="SUPFAM" id="SSF53649">
    <property type="entry name" value="Alkaline phosphatase-like"/>
    <property type="match status" value="1"/>
</dbReference>
<dbReference type="InterPro" id="IPR050738">
    <property type="entry name" value="Sulfatase"/>
</dbReference>
<dbReference type="PANTHER" id="PTHR42693:SF53">
    <property type="entry name" value="ENDO-4-O-SULFATASE"/>
    <property type="match status" value="1"/>
</dbReference>
<accession>A0A381XJ82</accession>
<dbReference type="GO" id="GO:0004065">
    <property type="term" value="F:arylsulfatase activity"/>
    <property type="evidence" value="ECO:0007669"/>
    <property type="project" value="TreeGrafter"/>
</dbReference>
<sequence>MKDDVRTPPNVIIIFMDDMGWADVGFNGGMHVKTPRLDQMAAEGLVLTDFYVAQPVCSASRSGLLTGCYPNRIGITGALGPNATNGIHDGEITLAELCKSKGYATAIFGKWHLGHHTQFLPTRHGFDTFEGIPYSNDMWPMHPEAPKGTYPPLPYFKDEVQVGENPDQRNFTGDFTQRTIDFIKEHKGEPFFIYVPHPMVHVPLYCSDEWNGKTGMGLYADVVGEVDEGVGKILDTIDKLGLEENTLVIFTSDNGPWLSYGDHAGQTGIYREGKGTTFEGGVRVPFVARWTGTIPAGAVSNEPLMTIDILPTISEWIDAPFPSHQVDGKSATALLEGKNGAKSPQKAYYFYYKKNDLEAIRWGEWKLHFPHGYRSMVDNPVGSGGVPGKYDYSVKTDLELYSLHQDPSETKNVADEYPEVMNNLKRLANQMRVDLGDNLTNTKPTGQRKSGQVKMKQ</sequence>
<keyword evidence="2" id="KW-0378">Hydrolase</keyword>
<evidence type="ECO:0000256" key="2">
    <source>
        <dbReference type="ARBA" id="ARBA00022801"/>
    </source>
</evidence>
<organism evidence="5">
    <name type="scientific">marine metagenome</name>
    <dbReference type="NCBI Taxonomy" id="408172"/>
    <lineage>
        <taxon>unclassified sequences</taxon>
        <taxon>metagenomes</taxon>
        <taxon>ecological metagenomes</taxon>
    </lineage>
</organism>
<dbReference type="InterPro" id="IPR000917">
    <property type="entry name" value="Sulfatase_N"/>
</dbReference>
<dbReference type="PANTHER" id="PTHR42693">
    <property type="entry name" value="ARYLSULFATASE FAMILY MEMBER"/>
    <property type="match status" value="1"/>
</dbReference>
<name>A0A381XJ82_9ZZZZ</name>
<dbReference type="CDD" id="cd16026">
    <property type="entry name" value="GALNS_like"/>
    <property type="match status" value="1"/>
</dbReference>
<evidence type="ECO:0000259" key="4">
    <source>
        <dbReference type="Pfam" id="PF00884"/>
    </source>
</evidence>
<feature type="domain" description="Sulfatase N-terminal" evidence="4">
    <location>
        <begin position="9"/>
        <end position="318"/>
    </location>
</feature>
<dbReference type="Pfam" id="PF14707">
    <property type="entry name" value="Sulfatase_C"/>
    <property type="match status" value="1"/>
</dbReference>
<dbReference type="EMBL" id="UINC01015311">
    <property type="protein sequence ID" value="SVA64562.1"/>
    <property type="molecule type" value="Genomic_DNA"/>
</dbReference>
<feature type="compositionally biased region" description="Polar residues" evidence="3">
    <location>
        <begin position="438"/>
        <end position="450"/>
    </location>
</feature>
<dbReference type="Gene3D" id="3.40.720.10">
    <property type="entry name" value="Alkaline Phosphatase, subunit A"/>
    <property type="match status" value="1"/>
</dbReference>
<evidence type="ECO:0000313" key="5">
    <source>
        <dbReference type="EMBL" id="SVA64562.1"/>
    </source>
</evidence>
<dbReference type="InterPro" id="IPR017850">
    <property type="entry name" value="Alkaline_phosphatase_core_sf"/>
</dbReference>
<evidence type="ECO:0000256" key="3">
    <source>
        <dbReference type="SAM" id="MobiDB-lite"/>
    </source>
</evidence>
<comment type="similarity">
    <text evidence="1">Belongs to the sulfatase family.</text>
</comment>
<feature type="region of interest" description="Disordered" evidence="3">
    <location>
        <begin position="436"/>
        <end position="457"/>
    </location>
</feature>
<reference evidence="5" key="1">
    <citation type="submission" date="2018-05" db="EMBL/GenBank/DDBJ databases">
        <authorList>
            <person name="Lanie J.A."/>
            <person name="Ng W.-L."/>
            <person name="Kazmierczak K.M."/>
            <person name="Andrzejewski T.M."/>
            <person name="Davidsen T.M."/>
            <person name="Wayne K.J."/>
            <person name="Tettelin H."/>
            <person name="Glass J.I."/>
            <person name="Rusch D."/>
            <person name="Podicherti R."/>
            <person name="Tsui H.-C.T."/>
            <person name="Winkler M.E."/>
        </authorList>
    </citation>
    <scope>NUCLEOTIDE SEQUENCE</scope>
</reference>
<dbReference type="AlphaFoldDB" id="A0A381XJ82"/>
<gene>
    <name evidence="5" type="ORF">METZ01_LOCUS117416</name>
</gene>